<accession>A0ABW5D886</accession>
<sequence length="273" mass="30327">MIPKEILNRTGARNTASVPENVLGLLNDGVIETVNLCEWLVVDQLALAEKIFPEHVWSRLLPGLRSDFRKLTPQTAPKKLALVGKYLAAAFPQKSSALRSSQALLSSPSDIVRSWGAYLIGFSKTLSLPEKLTQIRPFAADRNMSTREIAWLALRAEIPGNLEQALSLLSGFVTDPDPSIRRFASELTRPRGVWCSHIPALKEYPEQGFELLEPLRSDSSKYVRDSVGNWLNDASKSAPVSVKTLCDRWEKDSPSPETAYIVKRALRTLSKTS</sequence>
<protein>
    <submittedName>
        <fullName evidence="1">DNA alkylation repair protein</fullName>
    </submittedName>
</protein>
<gene>
    <name evidence="1" type="ORF">ACFSSA_05900</name>
</gene>
<dbReference type="SUPFAM" id="SSF48371">
    <property type="entry name" value="ARM repeat"/>
    <property type="match status" value="1"/>
</dbReference>
<dbReference type="RefSeq" id="WP_386819219.1">
    <property type="nucleotide sequence ID" value="NZ_JBHUIT010000003.1"/>
</dbReference>
<organism evidence="1 2">
    <name type="scientific">Luteolibacter algae</name>
    <dbReference type="NCBI Taxonomy" id="454151"/>
    <lineage>
        <taxon>Bacteria</taxon>
        <taxon>Pseudomonadati</taxon>
        <taxon>Verrucomicrobiota</taxon>
        <taxon>Verrucomicrobiia</taxon>
        <taxon>Verrucomicrobiales</taxon>
        <taxon>Verrucomicrobiaceae</taxon>
        <taxon>Luteolibacter</taxon>
    </lineage>
</organism>
<evidence type="ECO:0000313" key="1">
    <source>
        <dbReference type="EMBL" id="MFD2256199.1"/>
    </source>
</evidence>
<dbReference type="InterPro" id="IPR016024">
    <property type="entry name" value="ARM-type_fold"/>
</dbReference>
<dbReference type="Proteomes" id="UP001597375">
    <property type="component" value="Unassembled WGS sequence"/>
</dbReference>
<comment type="caution">
    <text evidence="1">The sequence shown here is derived from an EMBL/GenBank/DDBJ whole genome shotgun (WGS) entry which is preliminary data.</text>
</comment>
<dbReference type="EMBL" id="JBHUIT010000003">
    <property type="protein sequence ID" value="MFD2256199.1"/>
    <property type="molecule type" value="Genomic_DNA"/>
</dbReference>
<evidence type="ECO:0000313" key="2">
    <source>
        <dbReference type="Proteomes" id="UP001597375"/>
    </source>
</evidence>
<keyword evidence="2" id="KW-1185">Reference proteome</keyword>
<dbReference type="Gene3D" id="1.25.40.290">
    <property type="entry name" value="ARM repeat domains"/>
    <property type="match status" value="1"/>
</dbReference>
<name>A0ABW5D886_9BACT</name>
<reference evidence="2" key="1">
    <citation type="journal article" date="2019" name="Int. J. Syst. Evol. Microbiol.">
        <title>The Global Catalogue of Microorganisms (GCM) 10K type strain sequencing project: providing services to taxonomists for standard genome sequencing and annotation.</title>
        <authorList>
            <consortium name="The Broad Institute Genomics Platform"/>
            <consortium name="The Broad Institute Genome Sequencing Center for Infectious Disease"/>
            <person name="Wu L."/>
            <person name="Ma J."/>
        </authorList>
    </citation>
    <scope>NUCLEOTIDE SEQUENCE [LARGE SCALE GENOMIC DNA]</scope>
    <source>
        <strain evidence="2">CGMCC 4.7106</strain>
    </source>
</reference>
<proteinExistence type="predicted"/>